<proteinExistence type="predicted"/>
<sequence length="44" mass="4890">MILNIGAIFNLWCMLANYLWGSTSGMILNGFCLIALLLLDNNLD</sequence>
<evidence type="ECO:0000313" key="1">
    <source>
        <dbReference type="EMBL" id="AKP44763.1"/>
    </source>
</evidence>
<gene>
    <name evidence="1" type="ORF">CDIF1296T_phi089</name>
</gene>
<name>A0ACA7UNT9_CLODI</name>
<dbReference type="EMBL" id="CP011970">
    <property type="protein sequence ID" value="AKP44763.1"/>
    <property type="molecule type" value="Genomic_DNA"/>
</dbReference>
<reference evidence="1 2" key="1">
    <citation type="journal article" date="2015" name="Genome Announc.">
        <title>Complete Genome Sequence of the Novel Temperate Clostridium difficile Phage phiCDIF1296T.</title>
        <authorList>
            <person name="Wittmann J."/>
            <person name="Riedel T."/>
            <person name="Bunk B."/>
            <person name="Sproer C."/>
            <person name="Gronow S."/>
            <person name="Overmann J."/>
        </authorList>
    </citation>
    <scope>NUCLEOTIDE SEQUENCE [LARGE SCALE GENOMIC DNA]</scope>
    <source>
        <strain evidence="2">ATCC 9689 / DSM 1296 / BCRC 10642 / JCM 1296 / NCIMB 10666 / NCTC 11209 / 90556-M6S</strain>
    </source>
</reference>
<organism evidence="1 2">
    <name type="scientific">Clostridioides difficile ATCC 9689 = DSM 1296</name>
    <dbReference type="NCBI Taxonomy" id="1121308"/>
    <lineage>
        <taxon>Bacteria</taxon>
        <taxon>Bacillati</taxon>
        <taxon>Bacillota</taxon>
        <taxon>Clostridia</taxon>
        <taxon>Peptostreptococcales</taxon>
        <taxon>Peptostreptococcaceae</taxon>
        <taxon>Clostridioides</taxon>
    </lineage>
</organism>
<protein>
    <submittedName>
        <fullName evidence="1">Uncharacterized protein</fullName>
    </submittedName>
</protein>
<dbReference type="Proteomes" id="UP001510562">
    <property type="component" value="Chromosome"/>
</dbReference>
<accession>A0ACA7UNT9</accession>
<evidence type="ECO:0000313" key="2">
    <source>
        <dbReference type="Proteomes" id="UP001510562"/>
    </source>
</evidence>
<keyword evidence="2" id="KW-1185">Reference proteome</keyword>